<comment type="caution">
    <text evidence="1">The sequence shown here is derived from an EMBL/GenBank/DDBJ whole genome shotgun (WGS) entry which is preliminary data.</text>
</comment>
<name>A0ABP5YFV1_9MICO</name>
<evidence type="ECO:0008006" key="3">
    <source>
        <dbReference type="Google" id="ProtNLM"/>
    </source>
</evidence>
<reference evidence="2" key="1">
    <citation type="journal article" date="2019" name="Int. J. Syst. Evol. Microbiol.">
        <title>The Global Catalogue of Microorganisms (GCM) 10K type strain sequencing project: providing services to taxonomists for standard genome sequencing and annotation.</title>
        <authorList>
            <consortium name="The Broad Institute Genomics Platform"/>
            <consortium name="The Broad Institute Genome Sequencing Center for Infectious Disease"/>
            <person name="Wu L."/>
            <person name="Ma J."/>
        </authorList>
    </citation>
    <scope>NUCLEOTIDE SEQUENCE [LARGE SCALE GENOMIC DNA]</scope>
    <source>
        <strain evidence="2">JCM 16259</strain>
    </source>
</reference>
<organism evidence="1 2">
    <name type="scientific">Terrabacter carboxydivorans</name>
    <dbReference type="NCBI Taxonomy" id="619730"/>
    <lineage>
        <taxon>Bacteria</taxon>
        <taxon>Bacillati</taxon>
        <taxon>Actinomycetota</taxon>
        <taxon>Actinomycetes</taxon>
        <taxon>Micrococcales</taxon>
        <taxon>Intrasporangiaceae</taxon>
        <taxon>Terrabacter</taxon>
    </lineage>
</organism>
<dbReference type="EMBL" id="BAAARE010000005">
    <property type="protein sequence ID" value="GAA2478508.1"/>
    <property type="molecule type" value="Genomic_DNA"/>
</dbReference>
<evidence type="ECO:0000313" key="2">
    <source>
        <dbReference type="Proteomes" id="UP001500730"/>
    </source>
</evidence>
<accession>A0ABP5YFV1</accession>
<gene>
    <name evidence="1" type="ORF">GCM10009858_14920</name>
</gene>
<evidence type="ECO:0000313" key="1">
    <source>
        <dbReference type="EMBL" id="GAA2478508.1"/>
    </source>
</evidence>
<sequence length="116" mass="12189">MLVALLLSGTTLAGCSSSSGSYCDVLRSVQADWKGGIAPLKDPAAASRFAASVAEVEASAPDEVKPDWASLHTLVQKFTVANPDLASLTKQLQGFEASAKRIEVHAKETCQVDLSR</sequence>
<dbReference type="Proteomes" id="UP001500730">
    <property type="component" value="Unassembled WGS sequence"/>
</dbReference>
<keyword evidence="2" id="KW-1185">Reference proteome</keyword>
<proteinExistence type="predicted"/>
<protein>
    <recommendedName>
        <fullName evidence="3">Lipoprotein</fullName>
    </recommendedName>
</protein>